<dbReference type="AlphaFoldDB" id="A0A7W5V4R0"/>
<dbReference type="GeneID" id="95390118"/>
<keyword evidence="2" id="KW-1185">Reference proteome</keyword>
<comment type="caution">
    <text evidence="1">The sequence shown here is derived from an EMBL/GenBank/DDBJ whole genome shotgun (WGS) entry which is preliminary data.</text>
</comment>
<name>A0A7W5V4R0_9ACTN</name>
<organism evidence="1 2">
    <name type="scientific">Nonomuraea dietziae</name>
    <dbReference type="NCBI Taxonomy" id="65515"/>
    <lineage>
        <taxon>Bacteria</taxon>
        <taxon>Bacillati</taxon>
        <taxon>Actinomycetota</taxon>
        <taxon>Actinomycetes</taxon>
        <taxon>Streptosporangiales</taxon>
        <taxon>Streptosporangiaceae</taxon>
        <taxon>Nonomuraea</taxon>
    </lineage>
</organism>
<proteinExistence type="predicted"/>
<gene>
    <name evidence="1" type="ORF">FHR33_003701</name>
</gene>
<dbReference type="Proteomes" id="UP000579945">
    <property type="component" value="Unassembled WGS sequence"/>
</dbReference>
<dbReference type="RefSeq" id="WP_183648956.1">
    <property type="nucleotide sequence ID" value="NZ_BAAAXX010000089.1"/>
</dbReference>
<evidence type="ECO:0000313" key="2">
    <source>
        <dbReference type="Proteomes" id="UP000579945"/>
    </source>
</evidence>
<protein>
    <submittedName>
        <fullName evidence="1">Sporulation protein YlmC with PRC-barrel domain</fullName>
    </submittedName>
</protein>
<evidence type="ECO:0000313" key="1">
    <source>
        <dbReference type="EMBL" id="MBB3727841.1"/>
    </source>
</evidence>
<accession>A0A7W5V4R0</accession>
<reference evidence="1 2" key="1">
    <citation type="submission" date="2020-08" db="EMBL/GenBank/DDBJ databases">
        <title>Sequencing the genomes of 1000 actinobacteria strains.</title>
        <authorList>
            <person name="Klenk H.-P."/>
        </authorList>
    </citation>
    <scope>NUCLEOTIDE SEQUENCE [LARGE SCALE GENOMIC DNA]</scope>
    <source>
        <strain evidence="1 2">DSM 44320</strain>
    </source>
</reference>
<dbReference type="EMBL" id="JACIBV010000001">
    <property type="protein sequence ID" value="MBB3727841.1"/>
    <property type="molecule type" value="Genomic_DNA"/>
</dbReference>
<sequence length="107" mass="11961">MSLTALMGQSVWDVHGVWVGHVVDVRVIRTKSESMQSHTVIGLVVSAIRAPFLLGITRDRQGRWGWLSELLARVVYAGCTFVPWESVDSSDTGEVHLKAMRKELTRV</sequence>